<dbReference type="InterPro" id="IPR017067">
    <property type="entry name" value="RNase_H1_euk"/>
</dbReference>
<dbReference type="InterPro" id="IPR036397">
    <property type="entry name" value="RNaseH_sf"/>
</dbReference>
<dbReference type="EMBL" id="BAABLF010000013">
    <property type="protein sequence ID" value="GAA5192043.1"/>
    <property type="molecule type" value="Genomic_DNA"/>
</dbReference>
<comment type="similarity">
    <text evidence="3">Belongs to the RNase H family.</text>
</comment>
<dbReference type="InterPro" id="IPR011320">
    <property type="entry name" value="RNase_H1_N"/>
</dbReference>
<evidence type="ECO:0000313" key="13">
    <source>
        <dbReference type="EMBL" id="GAA5192043.1"/>
    </source>
</evidence>
<comment type="catalytic activity">
    <reaction evidence="1">
        <text>Endonucleolytic cleavage to 5'-phosphomonoester.</text>
        <dbReference type="EC" id="3.1.26.4"/>
    </reaction>
</comment>
<evidence type="ECO:0000256" key="4">
    <source>
        <dbReference type="ARBA" id="ARBA00011245"/>
    </source>
</evidence>
<dbReference type="PANTHER" id="PTHR10642:SF26">
    <property type="entry name" value="RIBONUCLEASE H1"/>
    <property type="match status" value="1"/>
</dbReference>
<dbReference type="Pfam" id="PF01693">
    <property type="entry name" value="Cauli_VI"/>
    <property type="match status" value="1"/>
</dbReference>
<evidence type="ECO:0000256" key="8">
    <source>
        <dbReference type="ARBA" id="ARBA00022759"/>
    </source>
</evidence>
<reference evidence="14" key="1">
    <citation type="journal article" date="2019" name="Int. J. Syst. Evol. Microbiol.">
        <title>The Global Catalogue of Microorganisms (GCM) 10K type strain sequencing project: providing services to taxonomists for standard genome sequencing and annotation.</title>
        <authorList>
            <consortium name="The Broad Institute Genomics Platform"/>
            <consortium name="The Broad Institute Genome Sequencing Center for Infectious Disease"/>
            <person name="Wu L."/>
            <person name="Ma J."/>
        </authorList>
    </citation>
    <scope>NUCLEOTIDE SEQUENCE [LARGE SCALE GENOMIC DNA]</scope>
    <source>
        <strain evidence="14">JCM 18720</strain>
    </source>
</reference>
<proteinExistence type="inferred from homology"/>
<evidence type="ECO:0000259" key="12">
    <source>
        <dbReference type="PROSITE" id="PS50879"/>
    </source>
</evidence>
<dbReference type="PIRSF" id="PIRSF036852">
    <property type="entry name" value="Ribonuclease_H1_euk"/>
    <property type="match status" value="1"/>
</dbReference>
<dbReference type="InterPro" id="IPR009027">
    <property type="entry name" value="Ribosomal_bL9/RNase_H1_N"/>
</dbReference>
<feature type="domain" description="RNase H type-1" evidence="12">
    <location>
        <begin position="82"/>
        <end position="230"/>
    </location>
</feature>
<keyword evidence="10" id="KW-0460">Magnesium</keyword>
<feature type="region of interest" description="Disordered" evidence="11">
    <location>
        <begin position="55"/>
        <end position="78"/>
    </location>
</feature>
<dbReference type="InterPro" id="IPR050092">
    <property type="entry name" value="RNase_H"/>
</dbReference>
<dbReference type="InterPro" id="IPR002156">
    <property type="entry name" value="RNaseH_domain"/>
</dbReference>
<evidence type="ECO:0000256" key="11">
    <source>
        <dbReference type="SAM" id="MobiDB-lite"/>
    </source>
</evidence>
<evidence type="ECO:0000256" key="7">
    <source>
        <dbReference type="ARBA" id="ARBA00022723"/>
    </source>
</evidence>
<organism evidence="13 14">
    <name type="scientific">Ferrimonas gelatinilytica</name>
    <dbReference type="NCBI Taxonomy" id="1255257"/>
    <lineage>
        <taxon>Bacteria</taxon>
        <taxon>Pseudomonadati</taxon>
        <taxon>Pseudomonadota</taxon>
        <taxon>Gammaproteobacteria</taxon>
        <taxon>Alteromonadales</taxon>
        <taxon>Ferrimonadaceae</taxon>
        <taxon>Ferrimonas</taxon>
    </lineage>
</organism>
<dbReference type="Gene3D" id="3.30.420.10">
    <property type="entry name" value="Ribonuclease H-like superfamily/Ribonuclease H"/>
    <property type="match status" value="1"/>
</dbReference>
<sequence length="254" mass="27526">MAKKFYVVWKGRQTGIFTEWPKAQAAVSGFAGAKYKAYPSRAEAMAALKMGHEQALGNAATPPQTSAPRHTPAKNKTPAAMPEQEVVIYCDGACDPNPGKAGSGVSVYQNGQASELWYGRYQPDGTNNTAELNALLEALKLARSHLIAGRSVAVRCDSVYAINCVSQWADGWKKRGWIRAGGPIQNLALIQTLHALWQELKSEVDLQHVKAHAGIEGNELADRMSVYAVAQQETGFVRYPAPFDLAEILAMRAG</sequence>
<name>A0ABP9S6J9_9GAMM</name>
<dbReference type="PANTHER" id="PTHR10642">
    <property type="entry name" value="RIBONUCLEASE H1"/>
    <property type="match status" value="1"/>
</dbReference>
<dbReference type="SUPFAM" id="SSF55658">
    <property type="entry name" value="L9 N-domain-like"/>
    <property type="match status" value="1"/>
</dbReference>
<evidence type="ECO:0000256" key="2">
    <source>
        <dbReference type="ARBA" id="ARBA00001946"/>
    </source>
</evidence>
<dbReference type="Gene3D" id="3.40.970.10">
    <property type="entry name" value="Ribonuclease H1, N-terminal domain"/>
    <property type="match status" value="1"/>
</dbReference>
<gene>
    <name evidence="13" type="ORF">GCM10025772_20240</name>
</gene>
<dbReference type="RefSeq" id="WP_345316942.1">
    <property type="nucleotide sequence ID" value="NZ_BAABLF010000013.1"/>
</dbReference>
<dbReference type="InterPro" id="IPR012337">
    <property type="entry name" value="RNaseH-like_sf"/>
</dbReference>
<dbReference type="EC" id="3.1.26.4" evidence="5"/>
<keyword evidence="9" id="KW-0378">Hydrolase</keyword>
<accession>A0ABP9S6J9</accession>
<evidence type="ECO:0000256" key="5">
    <source>
        <dbReference type="ARBA" id="ARBA00012180"/>
    </source>
</evidence>
<comment type="cofactor">
    <cofactor evidence="2">
        <name>Mg(2+)</name>
        <dbReference type="ChEBI" id="CHEBI:18420"/>
    </cofactor>
</comment>
<dbReference type="InterPro" id="IPR022892">
    <property type="entry name" value="RNaseHI"/>
</dbReference>
<keyword evidence="14" id="KW-1185">Reference proteome</keyword>
<evidence type="ECO:0000256" key="10">
    <source>
        <dbReference type="ARBA" id="ARBA00022842"/>
    </source>
</evidence>
<evidence type="ECO:0000256" key="3">
    <source>
        <dbReference type="ARBA" id="ARBA00005300"/>
    </source>
</evidence>
<dbReference type="SUPFAM" id="SSF53098">
    <property type="entry name" value="Ribonuclease H-like"/>
    <property type="match status" value="1"/>
</dbReference>
<comment type="subunit">
    <text evidence="4">Monomer.</text>
</comment>
<evidence type="ECO:0000256" key="1">
    <source>
        <dbReference type="ARBA" id="ARBA00000077"/>
    </source>
</evidence>
<protein>
    <recommendedName>
        <fullName evidence="5">ribonuclease H</fullName>
        <ecNumber evidence="5">3.1.26.4</ecNumber>
    </recommendedName>
</protein>
<dbReference type="Pfam" id="PF00075">
    <property type="entry name" value="RNase_H"/>
    <property type="match status" value="1"/>
</dbReference>
<keyword evidence="8" id="KW-0255">Endonuclease</keyword>
<dbReference type="PROSITE" id="PS50879">
    <property type="entry name" value="RNASE_H_1"/>
    <property type="match status" value="1"/>
</dbReference>
<dbReference type="Proteomes" id="UP001501600">
    <property type="component" value="Unassembled WGS sequence"/>
</dbReference>
<evidence type="ECO:0000256" key="9">
    <source>
        <dbReference type="ARBA" id="ARBA00022801"/>
    </source>
</evidence>
<dbReference type="CDD" id="cd09278">
    <property type="entry name" value="RNase_HI_prokaryote_like"/>
    <property type="match status" value="1"/>
</dbReference>
<keyword evidence="6" id="KW-0540">Nuclease</keyword>
<evidence type="ECO:0000313" key="14">
    <source>
        <dbReference type="Proteomes" id="UP001501600"/>
    </source>
</evidence>
<dbReference type="InterPro" id="IPR037056">
    <property type="entry name" value="RNase_H1_N_sf"/>
</dbReference>
<evidence type="ECO:0000256" key="6">
    <source>
        <dbReference type="ARBA" id="ARBA00022722"/>
    </source>
</evidence>
<comment type="caution">
    <text evidence="13">The sequence shown here is derived from an EMBL/GenBank/DDBJ whole genome shotgun (WGS) entry which is preliminary data.</text>
</comment>
<keyword evidence="7" id="KW-0479">Metal-binding</keyword>